<reference evidence="2" key="1">
    <citation type="submission" date="2021-01" db="EMBL/GenBank/DDBJ databases">
        <title>Whole genome shotgun sequence of Planotetraspora thailandica NBRC 104271.</title>
        <authorList>
            <person name="Komaki H."/>
            <person name="Tamura T."/>
        </authorList>
    </citation>
    <scope>NUCLEOTIDE SEQUENCE</scope>
    <source>
        <strain evidence="2">NBRC 104271</strain>
    </source>
</reference>
<evidence type="ECO:0000313" key="3">
    <source>
        <dbReference type="Proteomes" id="UP000605992"/>
    </source>
</evidence>
<dbReference type="Proteomes" id="UP000605992">
    <property type="component" value="Unassembled WGS sequence"/>
</dbReference>
<proteinExistence type="predicted"/>
<dbReference type="Pfam" id="PF03466">
    <property type="entry name" value="LysR_substrate"/>
    <property type="match status" value="1"/>
</dbReference>
<dbReference type="InterPro" id="IPR005119">
    <property type="entry name" value="LysR_subst-bd"/>
</dbReference>
<evidence type="ECO:0000259" key="1">
    <source>
        <dbReference type="Pfam" id="PF03466"/>
    </source>
</evidence>
<protein>
    <recommendedName>
        <fullName evidence="1">LysR substrate-binding domain-containing protein</fullName>
    </recommendedName>
</protein>
<name>A0A8J3XWN7_9ACTN</name>
<keyword evidence="3" id="KW-1185">Reference proteome</keyword>
<comment type="caution">
    <text evidence="2">The sequence shown here is derived from an EMBL/GenBank/DDBJ whole genome shotgun (WGS) entry which is preliminary data.</text>
</comment>
<dbReference type="SUPFAM" id="SSF53850">
    <property type="entry name" value="Periplasmic binding protein-like II"/>
    <property type="match status" value="1"/>
</dbReference>
<accession>A0A8J3XWN7</accession>
<organism evidence="2 3">
    <name type="scientific">Planotetraspora thailandica</name>
    <dbReference type="NCBI Taxonomy" id="487172"/>
    <lineage>
        <taxon>Bacteria</taxon>
        <taxon>Bacillati</taxon>
        <taxon>Actinomycetota</taxon>
        <taxon>Actinomycetes</taxon>
        <taxon>Streptosporangiales</taxon>
        <taxon>Streptosporangiaceae</taxon>
        <taxon>Planotetraspora</taxon>
    </lineage>
</organism>
<feature type="domain" description="LysR substrate-binding" evidence="1">
    <location>
        <begin position="8"/>
        <end position="49"/>
    </location>
</feature>
<sequence>MAFLWLPVPPGLATREVTRERRFVAMPAGHELAGREEVPIAALRGEPFRSAARRRAGTTRGGGREHFTYDCSLEGERFGDCVGRYV</sequence>
<dbReference type="EMBL" id="BOOR01000027">
    <property type="protein sequence ID" value="GII55549.1"/>
    <property type="molecule type" value="Genomic_DNA"/>
</dbReference>
<dbReference type="AlphaFoldDB" id="A0A8J3XWN7"/>
<gene>
    <name evidence="2" type="ORF">Pth03_39380</name>
</gene>
<dbReference type="Gene3D" id="3.40.190.10">
    <property type="entry name" value="Periplasmic binding protein-like II"/>
    <property type="match status" value="2"/>
</dbReference>
<evidence type="ECO:0000313" key="2">
    <source>
        <dbReference type="EMBL" id="GII55549.1"/>
    </source>
</evidence>